<evidence type="ECO:0000313" key="2">
    <source>
        <dbReference type="Proteomes" id="UP000693672"/>
    </source>
</evidence>
<sequence>MVEYIKKITYEEAREIAEENALKNLKPYMTSQAIPVLREQYEEAECCWFFFRNKQIEGPSEEALKWAWAYAISKKGEVSIIADYSDEPEKLKEYLQKMSDYFKKRNI</sequence>
<comment type="caution">
    <text evidence="1">The sequence shown here is derived from an EMBL/GenBank/DDBJ whole genome shotgun (WGS) entry which is preliminary data.</text>
</comment>
<protein>
    <submittedName>
        <fullName evidence="1">Uncharacterized protein</fullName>
    </submittedName>
</protein>
<accession>A0A916NKU3</accession>
<reference evidence="1" key="1">
    <citation type="submission" date="2021-06" db="EMBL/GenBank/DDBJ databases">
        <authorList>
            <person name="Criscuolo A."/>
        </authorList>
    </citation>
    <scope>NUCLEOTIDE SEQUENCE</scope>
    <source>
        <strain evidence="1">CIP111600</strain>
    </source>
</reference>
<dbReference type="Proteomes" id="UP000693672">
    <property type="component" value="Unassembled WGS sequence"/>
</dbReference>
<name>A0A916NKU3_9BACL</name>
<organism evidence="1 2">
    <name type="scientific">Paenibacillus solanacearum</name>
    <dbReference type="NCBI Taxonomy" id="2048548"/>
    <lineage>
        <taxon>Bacteria</taxon>
        <taxon>Bacillati</taxon>
        <taxon>Bacillota</taxon>
        <taxon>Bacilli</taxon>
        <taxon>Bacillales</taxon>
        <taxon>Paenibacillaceae</taxon>
        <taxon>Paenibacillus</taxon>
    </lineage>
</organism>
<gene>
    <name evidence="1" type="ORF">PAESOLCIP111_04750</name>
</gene>
<dbReference type="EMBL" id="CAJVAS010000028">
    <property type="protein sequence ID" value="CAG7644626.1"/>
    <property type="molecule type" value="Genomic_DNA"/>
</dbReference>
<evidence type="ECO:0000313" key="1">
    <source>
        <dbReference type="EMBL" id="CAG7644626.1"/>
    </source>
</evidence>
<keyword evidence="2" id="KW-1185">Reference proteome</keyword>
<dbReference type="AlphaFoldDB" id="A0A916NKU3"/>
<dbReference type="RefSeq" id="WP_218094466.1">
    <property type="nucleotide sequence ID" value="NZ_CAJVAS010000028.1"/>
</dbReference>
<proteinExistence type="predicted"/>